<reference evidence="2 3" key="1">
    <citation type="submission" date="2018-06" db="EMBL/GenBank/DDBJ databases">
        <authorList>
            <consortium name="Pathogen Informatics"/>
            <person name="Doyle S."/>
        </authorList>
    </citation>
    <scope>NUCLEOTIDE SEQUENCE [LARGE SCALE GENOMIC DNA]</scope>
    <source>
        <strain evidence="2 3">NCTC11388</strain>
    </source>
</reference>
<keyword evidence="1" id="KW-0472">Membrane</keyword>
<feature type="transmembrane region" description="Helical" evidence="1">
    <location>
        <begin position="46"/>
        <end position="66"/>
    </location>
</feature>
<dbReference type="RefSeq" id="WP_115171624.1">
    <property type="nucleotide sequence ID" value="NZ_UGYW01000002.1"/>
</dbReference>
<evidence type="ECO:0000256" key="1">
    <source>
        <dbReference type="SAM" id="Phobius"/>
    </source>
</evidence>
<protein>
    <submittedName>
        <fullName evidence="2">Uncharacterized protein</fullName>
    </submittedName>
</protein>
<sequence>MQQIVSLSEDELRRLKKKSSFNFWIVPVQMCGMAIIATWIFGKILIGLMVCIAVLTVYTIVSFVAMKHPSVTGTRKTIRQQIVEDVRIESTGYKLKYTSVYIRLREEADAAGTDPVNEFLIYHSYGSIGYQQDKELPVYGKQLKGNVVEIEYITETGLVIGFSAKPPYQLNSTDK</sequence>
<dbReference type="Proteomes" id="UP000254893">
    <property type="component" value="Unassembled WGS sequence"/>
</dbReference>
<keyword evidence="1" id="KW-1133">Transmembrane helix</keyword>
<evidence type="ECO:0000313" key="2">
    <source>
        <dbReference type="EMBL" id="SUJ28484.1"/>
    </source>
</evidence>
<proteinExistence type="predicted"/>
<dbReference type="EMBL" id="UGYW01000002">
    <property type="protein sequence ID" value="SUJ28484.1"/>
    <property type="molecule type" value="Genomic_DNA"/>
</dbReference>
<keyword evidence="1" id="KW-0812">Transmembrane</keyword>
<gene>
    <name evidence="2" type="ORF">NCTC11388_04353</name>
</gene>
<organism evidence="2 3">
    <name type="scientific">Sphingobacterium spiritivorum</name>
    <name type="common">Flavobacterium spiritivorum</name>
    <dbReference type="NCBI Taxonomy" id="258"/>
    <lineage>
        <taxon>Bacteria</taxon>
        <taxon>Pseudomonadati</taxon>
        <taxon>Bacteroidota</taxon>
        <taxon>Sphingobacteriia</taxon>
        <taxon>Sphingobacteriales</taxon>
        <taxon>Sphingobacteriaceae</taxon>
        <taxon>Sphingobacterium</taxon>
    </lineage>
</organism>
<feature type="transmembrane region" description="Helical" evidence="1">
    <location>
        <begin position="21"/>
        <end position="40"/>
    </location>
</feature>
<name>A0A380CVG1_SPHSI</name>
<accession>A0A380CVG1</accession>
<dbReference type="AlphaFoldDB" id="A0A380CVG1"/>
<evidence type="ECO:0000313" key="3">
    <source>
        <dbReference type="Proteomes" id="UP000254893"/>
    </source>
</evidence>